<dbReference type="EMBL" id="MLAK01000629">
    <property type="protein sequence ID" value="OHT09806.1"/>
    <property type="molecule type" value="Genomic_DNA"/>
</dbReference>
<gene>
    <name evidence="4" type="ORF">TRFO_21166</name>
</gene>
<dbReference type="InterPro" id="IPR002110">
    <property type="entry name" value="Ankyrin_rpt"/>
</dbReference>
<dbReference type="SMART" id="SM00248">
    <property type="entry name" value="ANK"/>
    <property type="match status" value="6"/>
</dbReference>
<evidence type="ECO:0000256" key="3">
    <source>
        <dbReference type="PROSITE-ProRule" id="PRU00023"/>
    </source>
</evidence>
<keyword evidence="5" id="KW-1185">Reference proteome</keyword>
<dbReference type="RefSeq" id="XP_068362942.1">
    <property type="nucleotide sequence ID" value="XM_068501798.1"/>
</dbReference>
<keyword evidence="2 3" id="KW-0040">ANK repeat</keyword>
<comment type="caution">
    <text evidence="4">The sequence shown here is derived from an EMBL/GenBank/DDBJ whole genome shotgun (WGS) entry which is preliminary data.</text>
</comment>
<dbReference type="PANTHER" id="PTHR24198">
    <property type="entry name" value="ANKYRIN REPEAT AND PROTEIN KINASE DOMAIN-CONTAINING PROTEIN"/>
    <property type="match status" value="1"/>
</dbReference>
<dbReference type="SUPFAM" id="SSF48403">
    <property type="entry name" value="Ankyrin repeat"/>
    <property type="match status" value="1"/>
</dbReference>
<evidence type="ECO:0000313" key="5">
    <source>
        <dbReference type="Proteomes" id="UP000179807"/>
    </source>
</evidence>
<proteinExistence type="predicted"/>
<dbReference type="VEuPathDB" id="TrichDB:TRFO_21166"/>
<sequence>MKALQAIFDNIRDEYKAEIMIQEILYDFNEDELIHFDLLMKENQNYFQDEKNEFPIANQLVMASYYRPSKTKIFSLISKMINNLFTYQKPFSSVLFEASVKFLKNIKNFPKISPIIFFIRGLFDQSLIDINDILTFLMTITSENDFRDIIFITFVLFCPEIENYDIDSFDMLYNIIEDMSFAQTSDDEYQVEDDCTFIHPYRAFITKFRELRKNDYFLLRQSIDYETMFDNTLTKELKNDNVEYLQNLISNPSFNINQKITKSVFEPNDFINNGCNLLECCAYLGSSKCFKCLLLQHAIINYHLYIYAFVGGNVEIIHLIEQQTNISQKYKDATKKTNLFPCSLHYTALYHRNSIFTWLYESKNQSLFDYDDSGISIIGCCAISNNIELLTFLLESGLIYVNYPDFKSDKSALIHACENGSYEVCKILLSRKSCKINFPHYSPIHAALKNNHFHIVQLLCGRKEIDFNVVDSHGSTPLHLAIANNDLDTVLMLLNKNIDINKKNQVLIAY</sequence>
<dbReference type="Gene3D" id="1.25.40.20">
    <property type="entry name" value="Ankyrin repeat-containing domain"/>
    <property type="match status" value="1"/>
</dbReference>
<dbReference type="PROSITE" id="PS50297">
    <property type="entry name" value="ANK_REP_REGION"/>
    <property type="match status" value="1"/>
</dbReference>
<dbReference type="InterPro" id="IPR036770">
    <property type="entry name" value="Ankyrin_rpt-contain_sf"/>
</dbReference>
<accession>A0A1J4KJE3</accession>
<dbReference type="OrthoDB" id="194358at2759"/>
<dbReference type="PANTHER" id="PTHR24198:SF165">
    <property type="entry name" value="ANKYRIN REPEAT-CONTAINING PROTEIN-RELATED"/>
    <property type="match status" value="1"/>
</dbReference>
<protein>
    <submittedName>
        <fullName evidence="4">Uncharacterized protein</fullName>
    </submittedName>
</protein>
<dbReference type="PROSITE" id="PS50088">
    <property type="entry name" value="ANK_REPEAT"/>
    <property type="match status" value="1"/>
</dbReference>
<dbReference type="GeneID" id="94836502"/>
<keyword evidence="1" id="KW-0677">Repeat</keyword>
<dbReference type="Proteomes" id="UP000179807">
    <property type="component" value="Unassembled WGS sequence"/>
</dbReference>
<feature type="repeat" description="ANK" evidence="3">
    <location>
        <begin position="473"/>
        <end position="505"/>
    </location>
</feature>
<name>A0A1J4KJE3_9EUKA</name>
<evidence type="ECO:0000313" key="4">
    <source>
        <dbReference type="EMBL" id="OHT09806.1"/>
    </source>
</evidence>
<dbReference type="Pfam" id="PF12796">
    <property type="entry name" value="Ank_2"/>
    <property type="match status" value="2"/>
</dbReference>
<organism evidence="4 5">
    <name type="scientific">Tritrichomonas foetus</name>
    <dbReference type="NCBI Taxonomy" id="1144522"/>
    <lineage>
        <taxon>Eukaryota</taxon>
        <taxon>Metamonada</taxon>
        <taxon>Parabasalia</taxon>
        <taxon>Tritrichomonadida</taxon>
        <taxon>Tritrichomonadidae</taxon>
        <taxon>Tritrichomonas</taxon>
    </lineage>
</organism>
<dbReference type="AlphaFoldDB" id="A0A1J4KJE3"/>
<evidence type="ECO:0000256" key="2">
    <source>
        <dbReference type="ARBA" id="ARBA00023043"/>
    </source>
</evidence>
<reference evidence="4" key="1">
    <citation type="submission" date="2016-10" db="EMBL/GenBank/DDBJ databases">
        <authorList>
            <person name="Benchimol M."/>
            <person name="Almeida L.G."/>
            <person name="Vasconcelos A.T."/>
            <person name="Perreira-Neves A."/>
            <person name="Rosa I.A."/>
            <person name="Tasca T."/>
            <person name="Bogo M.R."/>
            <person name="de Souza W."/>
        </authorList>
    </citation>
    <scope>NUCLEOTIDE SEQUENCE [LARGE SCALE GENOMIC DNA]</scope>
    <source>
        <strain evidence="4">K</strain>
    </source>
</reference>
<evidence type="ECO:0000256" key="1">
    <source>
        <dbReference type="ARBA" id="ARBA00022737"/>
    </source>
</evidence>